<evidence type="ECO:0000313" key="2">
    <source>
        <dbReference type="Proteomes" id="UP000657918"/>
    </source>
</evidence>
<dbReference type="EMBL" id="JADGMS010000007">
    <property type="protein sequence ID" value="KAF9678707.1"/>
    <property type="molecule type" value="Genomic_DNA"/>
</dbReference>
<reference evidence="1 2" key="1">
    <citation type="submission" date="2020-10" db="EMBL/GenBank/DDBJ databases">
        <title>Plant Genome Project.</title>
        <authorList>
            <person name="Zhang R.-G."/>
        </authorList>
    </citation>
    <scope>NUCLEOTIDE SEQUENCE [LARGE SCALE GENOMIC DNA]</scope>
    <source>
        <strain evidence="1">FAFU-HL-1</strain>
        <tissue evidence="1">Leaf</tissue>
    </source>
</reference>
<name>A0A835JVX6_9ROSI</name>
<dbReference type="AlphaFoldDB" id="A0A835JVX6"/>
<gene>
    <name evidence="1" type="ORF">SADUNF_Sadunf07G0063100</name>
</gene>
<dbReference type="Proteomes" id="UP000657918">
    <property type="component" value="Unassembled WGS sequence"/>
</dbReference>
<evidence type="ECO:0000313" key="1">
    <source>
        <dbReference type="EMBL" id="KAF9678707.1"/>
    </source>
</evidence>
<comment type="caution">
    <text evidence="1">The sequence shown here is derived from an EMBL/GenBank/DDBJ whole genome shotgun (WGS) entry which is preliminary data.</text>
</comment>
<dbReference type="InterPro" id="IPR035437">
    <property type="entry name" value="SNase_OB-fold_sf"/>
</dbReference>
<sequence length="79" mass="9198">MNRDVAIERRNNVNNVERERRLLAENKGRPMQCIMEQVRDGSTISVYFLPDFKFVQVFEISSLLLLRIPTLSFIGLSLV</sequence>
<organism evidence="1 2">
    <name type="scientific">Salix dunnii</name>
    <dbReference type="NCBI Taxonomy" id="1413687"/>
    <lineage>
        <taxon>Eukaryota</taxon>
        <taxon>Viridiplantae</taxon>
        <taxon>Streptophyta</taxon>
        <taxon>Embryophyta</taxon>
        <taxon>Tracheophyta</taxon>
        <taxon>Spermatophyta</taxon>
        <taxon>Magnoliopsida</taxon>
        <taxon>eudicotyledons</taxon>
        <taxon>Gunneridae</taxon>
        <taxon>Pentapetalae</taxon>
        <taxon>rosids</taxon>
        <taxon>fabids</taxon>
        <taxon>Malpighiales</taxon>
        <taxon>Salicaceae</taxon>
        <taxon>Saliceae</taxon>
        <taxon>Salix</taxon>
    </lineage>
</organism>
<accession>A0A835JVX6</accession>
<dbReference type="OrthoDB" id="10023235at2759"/>
<dbReference type="Gene3D" id="2.40.50.90">
    <property type="match status" value="1"/>
</dbReference>
<keyword evidence="2" id="KW-1185">Reference proteome</keyword>
<protein>
    <submittedName>
        <fullName evidence="1">Uncharacterized protein</fullName>
    </submittedName>
</protein>
<proteinExistence type="predicted"/>